<dbReference type="PANTHER" id="PTHR12592:SF0">
    <property type="entry name" value="ATP-DEPENDENT (S)-NAD(P)H-HYDRATE DEHYDRATASE"/>
    <property type="match status" value="1"/>
</dbReference>
<dbReference type="PROSITE" id="PS51385">
    <property type="entry name" value="YJEF_N"/>
    <property type="match status" value="1"/>
</dbReference>
<proteinExistence type="inferred from homology"/>
<name>A0A087BA01_9BIFI</name>
<evidence type="ECO:0000313" key="16">
    <source>
        <dbReference type="Proteomes" id="UP000029052"/>
    </source>
</evidence>
<evidence type="ECO:0000256" key="5">
    <source>
        <dbReference type="ARBA" id="ARBA00022840"/>
    </source>
</evidence>
<keyword evidence="8 12" id="KW-0456">Lyase</keyword>
<evidence type="ECO:0000256" key="6">
    <source>
        <dbReference type="ARBA" id="ARBA00022857"/>
    </source>
</evidence>
<evidence type="ECO:0000256" key="12">
    <source>
        <dbReference type="HAMAP-Rule" id="MF_01965"/>
    </source>
</evidence>
<dbReference type="Pfam" id="PF01256">
    <property type="entry name" value="Carb_kinase"/>
    <property type="match status" value="1"/>
</dbReference>
<comment type="similarity">
    <text evidence="12">Belongs to the NnrD/CARKD family.</text>
</comment>
<dbReference type="Proteomes" id="UP000029052">
    <property type="component" value="Unassembled WGS sequence"/>
</dbReference>
<dbReference type="PROSITE" id="PS51383">
    <property type="entry name" value="YJEF_C_3"/>
    <property type="match status" value="1"/>
</dbReference>
<dbReference type="InterPro" id="IPR036652">
    <property type="entry name" value="YjeF_N_dom_sf"/>
</dbReference>
<dbReference type="SUPFAM" id="SSF53613">
    <property type="entry name" value="Ribokinase-like"/>
    <property type="match status" value="1"/>
</dbReference>
<dbReference type="RefSeq" id="WP_022859414.1">
    <property type="nucleotide sequence ID" value="NZ_JGZB01000006.1"/>
</dbReference>
<feature type="domain" description="YjeF N-terminal" evidence="14">
    <location>
        <begin position="23"/>
        <end position="264"/>
    </location>
</feature>
<dbReference type="GO" id="GO:0005524">
    <property type="term" value="F:ATP binding"/>
    <property type="evidence" value="ECO:0007669"/>
    <property type="project" value="UniProtKB-KW"/>
</dbReference>
<feature type="binding site" evidence="12">
    <location>
        <position position="306"/>
    </location>
    <ligand>
        <name>(6S)-NADPHX</name>
        <dbReference type="ChEBI" id="CHEBI:64076"/>
    </ligand>
</feature>
<keyword evidence="4 12" id="KW-0547">Nucleotide-binding</keyword>
<dbReference type="InterPro" id="IPR017953">
    <property type="entry name" value="Carbohydrate_kinase_pred_CS"/>
</dbReference>
<evidence type="ECO:0000256" key="7">
    <source>
        <dbReference type="ARBA" id="ARBA00023027"/>
    </source>
</evidence>
<evidence type="ECO:0000259" key="13">
    <source>
        <dbReference type="PROSITE" id="PS51383"/>
    </source>
</evidence>
<dbReference type="SUPFAM" id="SSF64153">
    <property type="entry name" value="YjeF N-terminal domain-like"/>
    <property type="match status" value="1"/>
</dbReference>
<comment type="caution">
    <text evidence="15">The sequence shown here is derived from an EMBL/GenBank/DDBJ whole genome shotgun (WGS) entry which is preliminary data.</text>
</comment>
<evidence type="ECO:0000256" key="4">
    <source>
        <dbReference type="ARBA" id="ARBA00022741"/>
    </source>
</evidence>
<evidence type="ECO:0000256" key="10">
    <source>
        <dbReference type="ARBA" id="ARBA00048238"/>
    </source>
</evidence>
<evidence type="ECO:0000259" key="14">
    <source>
        <dbReference type="PROSITE" id="PS51385"/>
    </source>
</evidence>
<dbReference type="InterPro" id="IPR000631">
    <property type="entry name" value="CARKD"/>
</dbReference>
<keyword evidence="15" id="KW-0418">Kinase</keyword>
<dbReference type="GO" id="GO:0046496">
    <property type="term" value="P:nicotinamide nucleotide metabolic process"/>
    <property type="evidence" value="ECO:0007669"/>
    <property type="project" value="UniProtKB-UniRule"/>
</dbReference>
<keyword evidence="16" id="KW-1185">Reference proteome</keyword>
<gene>
    <name evidence="12" type="primary">nnrD</name>
    <name evidence="15" type="ORF">BMAGN_0840</name>
</gene>
<dbReference type="CDD" id="cd01171">
    <property type="entry name" value="YXKO-related"/>
    <property type="match status" value="1"/>
</dbReference>
<evidence type="ECO:0000256" key="11">
    <source>
        <dbReference type="ARBA" id="ARBA00049209"/>
    </source>
</evidence>
<dbReference type="GO" id="GO:0052855">
    <property type="term" value="F:ADP-dependent NAD(P)H-hydrate dehydratase activity"/>
    <property type="evidence" value="ECO:0007669"/>
    <property type="project" value="UniProtKB-UniRule"/>
</dbReference>
<accession>A0A087BA01</accession>
<dbReference type="eggNOG" id="COG0062">
    <property type="taxonomic scope" value="Bacteria"/>
</dbReference>
<dbReference type="PROSITE" id="PS01050">
    <property type="entry name" value="YJEF_C_2"/>
    <property type="match status" value="1"/>
</dbReference>
<comment type="catalytic activity">
    <reaction evidence="11 12">
        <text>(6S)-NADPHX + ADP = AMP + phosphate + NADPH + H(+)</text>
        <dbReference type="Rhea" id="RHEA:32235"/>
        <dbReference type="ChEBI" id="CHEBI:15378"/>
        <dbReference type="ChEBI" id="CHEBI:43474"/>
        <dbReference type="ChEBI" id="CHEBI:57783"/>
        <dbReference type="ChEBI" id="CHEBI:64076"/>
        <dbReference type="ChEBI" id="CHEBI:456215"/>
        <dbReference type="ChEBI" id="CHEBI:456216"/>
        <dbReference type="EC" id="4.2.1.136"/>
    </reaction>
</comment>
<comment type="similarity">
    <text evidence="2">In the N-terminal section; belongs to the NnrE/AIBP family.</text>
</comment>
<dbReference type="AlphaFoldDB" id="A0A087BA01"/>
<feature type="domain" description="YjeF C-terminal" evidence="13">
    <location>
        <begin position="271"/>
        <end position="589"/>
    </location>
</feature>
<dbReference type="HAMAP" id="MF_01965">
    <property type="entry name" value="NADHX_dehydratase"/>
    <property type="match status" value="1"/>
</dbReference>
<comment type="catalytic activity">
    <reaction evidence="10 12">
        <text>(6S)-NADHX + ADP = AMP + phosphate + NADH + H(+)</text>
        <dbReference type="Rhea" id="RHEA:32223"/>
        <dbReference type="ChEBI" id="CHEBI:15378"/>
        <dbReference type="ChEBI" id="CHEBI:43474"/>
        <dbReference type="ChEBI" id="CHEBI:57945"/>
        <dbReference type="ChEBI" id="CHEBI:64074"/>
        <dbReference type="ChEBI" id="CHEBI:456215"/>
        <dbReference type="ChEBI" id="CHEBI:456216"/>
        <dbReference type="EC" id="4.2.1.136"/>
    </reaction>
</comment>
<feature type="binding site" evidence="12">
    <location>
        <position position="426"/>
    </location>
    <ligand>
        <name>(6S)-NADPHX</name>
        <dbReference type="ChEBI" id="CHEBI:64076"/>
    </ligand>
</feature>
<dbReference type="Gene3D" id="3.40.50.10260">
    <property type="entry name" value="YjeF N-terminal domain"/>
    <property type="match status" value="1"/>
</dbReference>
<comment type="similarity">
    <text evidence="3">In the C-terminal section; belongs to the NnrD/CARKD family.</text>
</comment>
<keyword evidence="7 12" id="KW-0520">NAD</keyword>
<dbReference type="EMBL" id="JGZB01000006">
    <property type="protein sequence ID" value="KFI67851.1"/>
    <property type="molecule type" value="Genomic_DNA"/>
</dbReference>
<organism evidence="15 16">
    <name type="scientific">Bifidobacterium magnum</name>
    <dbReference type="NCBI Taxonomy" id="1692"/>
    <lineage>
        <taxon>Bacteria</taxon>
        <taxon>Bacillati</taxon>
        <taxon>Actinomycetota</taxon>
        <taxon>Actinomycetes</taxon>
        <taxon>Bifidobacteriales</taxon>
        <taxon>Bifidobacteriaceae</taxon>
        <taxon>Bifidobacterium</taxon>
    </lineage>
</organism>
<feature type="binding site" evidence="12">
    <location>
        <begin position="468"/>
        <end position="472"/>
    </location>
    <ligand>
        <name>AMP</name>
        <dbReference type="ChEBI" id="CHEBI:456215"/>
    </ligand>
</feature>
<protein>
    <recommendedName>
        <fullName evidence="12">ADP-dependent (S)-NAD(P)H-hydrate dehydratase</fullName>
        <ecNumber evidence="12">4.2.1.136</ecNumber>
    </recommendedName>
    <alternativeName>
        <fullName evidence="12">ADP-dependent NAD(P)HX dehydratase</fullName>
    </alternativeName>
</protein>
<evidence type="ECO:0000256" key="9">
    <source>
        <dbReference type="ARBA" id="ARBA00025153"/>
    </source>
</evidence>
<evidence type="ECO:0000256" key="2">
    <source>
        <dbReference type="ARBA" id="ARBA00006001"/>
    </source>
</evidence>
<dbReference type="InterPro" id="IPR029056">
    <property type="entry name" value="Ribokinase-like"/>
</dbReference>
<comment type="cofactor">
    <cofactor evidence="1">
        <name>K(+)</name>
        <dbReference type="ChEBI" id="CHEBI:29103"/>
    </cofactor>
</comment>
<comment type="subunit">
    <text evidence="12">Homotetramer.</text>
</comment>
<keyword evidence="6 12" id="KW-0521">NADP</keyword>
<keyword evidence="15" id="KW-0808">Transferase</keyword>
<comment type="cofactor">
    <cofactor evidence="12">
        <name>Mg(2+)</name>
        <dbReference type="ChEBI" id="CHEBI:18420"/>
    </cofactor>
</comment>
<feature type="binding site" evidence="12">
    <location>
        <position position="501"/>
    </location>
    <ligand>
        <name>(6S)-NADPHX</name>
        <dbReference type="ChEBI" id="CHEBI:64076"/>
    </ligand>
</feature>
<comment type="function">
    <text evidence="9">Bifunctional enzyme that catalyzes the epimerization of the S- and R-forms of NAD(P)HX and the dehydration of the S-form of NAD(P)HX at the expense of ADP, which is converted to AMP. This allows the repair of both epimers of NAD(P)HX, a damaged form of NAD(P)H that is a result of enzymatic or heat-dependent hydration.</text>
</comment>
<comment type="function">
    <text evidence="12">Catalyzes the dehydration of the S-form of NAD(P)HX at the expense of ADP, which is converted to AMP. Together with NAD(P)HX epimerase, which catalyzes the epimerization of the S- and R-forms, the enzyme allows the repair of both epimers of NAD(P)HX, a damaged form of NAD(P)H that is a result of enzymatic or heat-dependent hydration.</text>
</comment>
<dbReference type="GO" id="GO:0016301">
    <property type="term" value="F:kinase activity"/>
    <property type="evidence" value="ECO:0007669"/>
    <property type="project" value="UniProtKB-KW"/>
</dbReference>
<evidence type="ECO:0000256" key="3">
    <source>
        <dbReference type="ARBA" id="ARBA00009524"/>
    </source>
</evidence>
<feature type="binding site" evidence="12">
    <location>
        <position position="500"/>
    </location>
    <ligand>
        <name>AMP</name>
        <dbReference type="ChEBI" id="CHEBI:456215"/>
    </ligand>
</feature>
<dbReference type="InterPro" id="IPR004443">
    <property type="entry name" value="YjeF_N_dom"/>
</dbReference>
<evidence type="ECO:0000256" key="8">
    <source>
        <dbReference type="ARBA" id="ARBA00023239"/>
    </source>
</evidence>
<comment type="caution">
    <text evidence="12">Lacks conserved residue(s) required for the propagation of feature annotation.</text>
</comment>
<sequence>MALEHASEHIQALLYSAYSTNSVRAMEQPLLERDVPLMRMAASATANVVLHTLQENGWDNERSTRIVVLAGAGDNGGDGLYAGAFLAARGYDVTAIAVGKRLHNGALDALCEAGGKVLVLDPYAQIPGYSSGFSAGEAGERLQSAIEYVRHATVVLDAMTGIGVTGSLHGIAQAMATALGRSGMPDSGLAIPDDQIVPHTPITIAVDMPSGIGVNDGTLPGPYIPADITIMFGAMKPCAMLPPACYACGKICIVDFDFDLMEMEPAVEMVTAGFASEAIRPCRVEDAKYSRGVLGLVTGSQEYPGAAVLSTCAAARSNIGMVRYVGPQRAQDLILHKLPEAVMGKGHVQAWAVGSGVPVEQDDADMNELHEDIQQRTITALLQHYARTGNEDQDARAEAMPPIVVDAGALDLLPNHVTAQVVLTPHAGELARLLTRLGHAMSPEEVFARPWHCVRLAAQETGATVLLKGAVTLVAGNDGGTLRVLAAGRAPASLATAGAGDVLTGLLGALLAQQSEQVHADAACMPEIAASAAYMHGRAAALASGSDQRGWHRPMLYHAHDEYPVVETVGRPIVAGDVVEAIPAVFEALQ</sequence>
<dbReference type="PANTHER" id="PTHR12592">
    <property type="entry name" value="ATP-DEPENDENT (S)-NAD(P)H-HYDRATE DEHYDRATASE FAMILY MEMBER"/>
    <property type="match status" value="1"/>
</dbReference>
<reference evidence="15 16" key="1">
    <citation type="submission" date="2014-03" db="EMBL/GenBank/DDBJ databases">
        <title>Genomics of Bifidobacteria.</title>
        <authorList>
            <person name="Ventura M."/>
            <person name="Milani C."/>
            <person name="Lugli G.A."/>
        </authorList>
    </citation>
    <scope>NUCLEOTIDE SEQUENCE [LARGE SCALE GENOMIC DNA]</scope>
    <source>
        <strain evidence="15 16">LMG 11591</strain>
    </source>
</reference>
<evidence type="ECO:0000313" key="15">
    <source>
        <dbReference type="EMBL" id="KFI67851.1"/>
    </source>
</evidence>
<dbReference type="Gene3D" id="3.40.1190.20">
    <property type="match status" value="1"/>
</dbReference>
<evidence type="ECO:0000256" key="1">
    <source>
        <dbReference type="ARBA" id="ARBA00001958"/>
    </source>
</evidence>
<keyword evidence="5 12" id="KW-0067">ATP-binding</keyword>
<dbReference type="EC" id="4.2.1.136" evidence="12"/>
<dbReference type="GO" id="GO:0110051">
    <property type="term" value="P:metabolite repair"/>
    <property type="evidence" value="ECO:0007669"/>
    <property type="project" value="TreeGrafter"/>
</dbReference>
<dbReference type="Pfam" id="PF03853">
    <property type="entry name" value="YjeF_N"/>
    <property type="match status" value="1"/>
</dbReference>
<dbReference type="GO" id="GO:0052856">
    <property type="term" value="F:NAD(P)HX epimerase activity"/>
    <property type="evidence" value="ECO:0007669"/>
    <property type="project" value="TreeGrafter"/>
</dbReference>
<dbReference type="STRING" id="1692.BMAGN_0840"/>
<dbReference type="eggNOG" id="COG0063">
    <property type="taxonomic scope" value="Bacteria"/>
</dbReference>